<organism evidence="4 5">
    <name type="scientific">Rotaria sordida</name>
    <dbReference type="NCBI Taxonomy" id="392033"/>
    <lineage>
        <taxon>Eukaryota</taxon>
        <taxon>Metazoa</taxon>
        <taxon>Spiralia</taxon>
        <taxon>Gnathifera</taxon>
        <taxon>Rotifera</taxon>
        <taxon>Eurotatoria</taxon>
        <taxon>Bdelloidea</taxon>
        <taxon>Philodinida</taxon>
        <taxon>Philodinidae</taxon>
        <taxon>Rotaria</taxon>
    </lineage>
</organism>
<gene>
    <name evidence="4" type="ORF">JXQ802_LOCUS6272</name>
</gene>
<dbReference type="PROSITE" id="PS51420">
    <property type="entry name" value="RHO"/>
    <property type="match status" value="1"/>
</dbReference>
<dbReference type="InterPro" id="IPR003578">
    <property type="entry name" value="Small_GTPase_Rho"/>
</dbReference>
<dbReference type="Proteomes" id="UP000663870">
    <property type="component" value="Unassembled WGS sequence"/>
</dbReference>
<evidence type="ECO:0000256" key="3">
    <source>
        <dbReference type="ARBA" id="ARBA00023134"/>
    </source>
</evidence>
<dbReference type="PRINTS" id="PR00449">
    <property type="entry name" value="RASTRNSFRMNG"/>
</dbReference>
<dbReference type="SMART" id="SM00174">
    <property type="entry name" value="RHO"/>
    <property type="match status" value="1"/>
</dbReference>
<dbReference type="InterPro" id="IPR027417">
    <property type="entry name" value="P-loop_NTPase"/>
</dbReference>
<dbReference type="GO" id="GO:0003924">
    <property type="term" value="F:GTPase activity"/>
    <property type="evidence" value="ECO:0007669"/>
    <property type="project" value="InterPro"/>
</dbReference>
<evidence type="ECO:0000313" key="5">
    <source>
        <dbReference type="Proteomes" id="UP000663870"/>
    </source>
</evidence>
<keyword evidence="3" id="KW-0342">GTP-binding</keyword>
<comment type="similarity">
    <text evidence="1">Belongs to the small GTPase superfamily. Rho family.</text>
</comment>
<dbReference type="Gene3D" id="3.40.50.300">
    <property type="entry name" value="P-loop containing nucleotide triphosphate hydrolases"/>
    <property type="match status" value="1"/>
</dbReference>
<dbReference type="Pfam" id="PF00071">
    <property type="entry name" value="Ras"/>
    <property type="match status" value="1"/>
</dbReference>
<dbReference type="PROSITE" id="PS51421">
    <property type="entry name" value="RAS"/>
    <property type="match status" value="1"/>
</dbReference>
<reference evidence="4" key="1">
    <citation type="submission" date="2021-02" db="EMBL/GenBank/DDBJ databases">
        <authorList>
            <person name="Nowell W R."/>
        </authorList>
    </citation>
    <scope>NUCLEOTIDE SEQUENCE</scope>
</reference>
<dbReference type="SMART" id="SM00175">
    <property type="entry name" value="RAB"/>
    <property type="match status" value="1"/>
</dbReference>
<dbReference type="GO" id="GO:0007264">
    <property type="term" value="P:small GTPase-mediated signal transduction"/>
    <property type="evidence" value="ECO:0007669"/>
    <property type="project" value="InterPro"/>
</dbReference>
<sequence length="208" mass="22776">MPQSSNDPIGGNHTNKTIKCVCVGDGCVGKTSMLISYTTNTFPQSYVPTVFDNYSVTVMINNEPYTLALFDTAGQTGFELMRAFSYTNTDVFLVCFSVMSPASFNNALKVWINEIRQSSSTRSAPFVLVGTKIDLRTNLADIEFLAKSKQKPITREQGEHAAKEYGAYGYIECSALTQENLKETFDAAILAALTPLPSKRIGILCCCS</sequence>
<dbReference type="AlphaFoldDB" id="A0A813VS72"/>
<dbReference type="NCBIfam" id="TIGR00231">
    <property type="entry name" value="small_GTP"/>
    <property type="match status" value="1"/>
</dbReference>
<accession>A0A813VS72</accession>
<evidence type="ECO:0000313" key="4">
    <source>
        <dbReference type="EMBL" id="CAF0842754.1"/>
    </source>
</evidence>
<proteinExistence type="inferred from homology"/>
<keyword evidence="5" id="KW-1185">Reference proteome</keyword>
<dbReference type="InterPro" id="IPR001806">
    <property type="entry name" value="Small_GTPase"/>
</dbReference>
<keyword evidence="2" id="KW-0547">Nucleotide-binding</keyword>
<dbReference type="SUPFAM" id="SSF52540">
    <property type="entry name" value="P-loop containing nucleoside triphosphate hydrolases"/>
    <property type="match status" value="1"/>
</dbReference>
<dbReference type="FunFam" id="3.40.50.300:FF:001179">
    <property type="entry name" value="Rho family GTPase"/>
    <property type="match status" value="1"/>
</dbReference>
<name>A0A813VS72_9BILA</name>
<protein>
    <submittedName>
        <fullName evidence="4">Uncharacterized protein</fullName>
    </submittedName>
</protein>
<comment type="caution">
    <text evidence="4">The sequence shown here is derived from an EMBL/GenBank/DDBJ whole genome shotgun (WGS) entry which is preliminary data.</text>
</comment>
<dbReference type="CDD" id="cd00157">
    <property type="entry name" value="Rho"/>
    <property type="match status" value="1"/>
</dbReference>
<dbReference type="InterPro" id="IPR005225">
    <property type="entry name" value="Small_GTP-bd"/>
</dbReference>
<dbReference type="PROSITE" id="PS51419">
    <property type="entry name" value="RAB"/>
    <property type="match status" value="1"/>
</dbReference>
<evidence type="ECO:0000256" key="2">
    <source>
        <dbReference type="ARBA" id="ARBA00022741"/>
    </source>
</evidence>
<evidence type="ECO:0000256" key="1">
    <source>
        <dbReference type="ARBA" id="ARBA00010142"/>
    </source>
</evidence>
<dbReference type="PANTHER" id="PTHR24072">
    <property type="entry name" value="RHO FAMILY GTPASE"/>
    <property type="match status" value="1"/>
</dbReference>
<dbReference type="SMART" id="SM00173">
    <property type="entry name" value="RAS"/>
    <property type="match status" value="1"/>
</dbReference>
<dbReference type="GO" id="GO:0005525">
    <property type="term" value="F:GTP binding"/>
    <property type="evidence" value="ECO:0007669"/>
    <property type="project" value="UniProtKB-KW"/>
</dbReference>
<dbReference type="EMBL" id="CAJNOL010000098">
    <property type="protein sequence ID" value="CAF0842754.1"/>
    <property type="molecule type" value="Genomic_DNA"/>
</dbReference>